<dbReference type="InterPro" id="IPR050109">
    <property type="entry name" value="HTH-type_TetR-like_transc_reg"/>
</dbReference>
<dbReference type="EMBL" id="JBHSIU010000131">
    <property type="protein sequence ID" value="MFC5008487.1"/>
    <property type="molecule type" value="Genomic_DNA"/>
</dbReference>
<evidence type="ECO:0000256" key="3">
    <source>
        <dbReference type="ARBA" id="ARBA00023163"/>
    </source>
</evidence>
<keyword evidence="3" id="KW-0804">Transcription</keyword>
<evidence type="ECO:0000256" key="2">
    <source>
        <dbReference type="ARBA" id="ARBA00023125"/>
    </source>
</evidence>
<feature type="DNA-binding region" description="H-T-H motif" evidence="4">
    <location>
        <begin position="28"/>
        <end position="47"/>
    </location>
</feature>
<accession>A0ABV9WIA4</accession>
<dbReference type="InterPro" id="IPR001647">
    <property type="entry name" value="HTH_TetR"/>
</dbReference>
<dbReference type="Gene3D" id="1.10.357.10">
    <property type="entry name" value="Tetracycline Repressor, domain 2"/>
    <property type="match status" value="1"/>
</dbReference>
<dbReference type="Proteomes" id="UP001595912">
    <property type="component" value="Unassembled WGS sequence"/>
</dbReference>
<dbReference type="RefSeq" id="WP_380129184.1">
    <property type="nucleotide sequence ID" value="NZ_JBHSIU010000131.1"/>
</dbReference>
<dbReference type="PROSITE" id="PS50977">
    <property type="entry name" value="HTH_TETR_2"/>
    <property type="match status" value="1"/>
</dbReference>
<reference evidence="7" key="1">
    <citation type="journal article" date="2019" name="Int. J. Syst. Evol. Microbiol.">
        <title>The Global Catalogue of Microorganisms (GCM) 10K type strain sequencing project: providing services to taxonomists for standard genome sequencing and annotation.</title>
        <authorList>
            <consortium name="The Broad Institute Genomics Platform"/>
            <consortium name="The Broad Institute Genome Sequencing Center for Infectious Disease"/>
            <person name="Wu L."/>
            <person name="Ma J."/>
        </authorList>
    </citation>
    <scope>NUCLEOTIDE SEQUENCE [LARGE SCALE GENOMIC DNA]</scope>
    <source>
        <strain evidence="7">CGMCC 4.7152</strain>
    </source>
</reference>
<keyword evidence="2 4" id="KW-0238">DNA-binding</keyword>
<sequence>MPRAGLSRDAVVDAALALVDAEGPAALTLAAVAARTGVATPSLYKHVGSLADLRNLLAVRLFDEFTAATTTAVLGLSGDAALEALMRAYHDYAVTHPHRYALLPQAPDPDPAVAAAGNRFVEVPFAVLRGYGLDDDEVVHATRIARAVMHGFAVLHTSGGFGLPQDVDETFDRLVATVVRGIAATARPARG</sequence>
<dbReference type="Pfam" id="PF13305">
    <property type="entry name" value="TetR_C_33"/>
    <property type="match status" value="1"/>
</dbReference>
<dbReference type="InterPro" id="IPR036271">
    <property type="entry name" value="Tet_transcr_reg_TetR-rel_C_sf"/>
</dbReference>
<dbReference type="Gene3D" id="1.10.10.60">
    <property type="entry name" value="Homeodomain-like"/>
    <property type="match status" value="1"/>
</dbReference>
<protein>
    <submittedName>
        <fullName evidence="6">TetR/AcrR family transcriptional regulator</fullName>
    </submittedName>
</protein>
<evidence type="ECO:0000313" key="6">
    <source>
        <dbReference type="EMBL" id="MFC5008487.1"/>
    </source>
</evidence>
<dbReference type="PANTHER" id="PTHR30055:SF239">
    <property type="entry name" value="TRANSCRIPTIONAL REGULATORY PROTEIN"/>
    <property type="match status" value="1"/>
</dbReference>
<dbReference type="InterPro" id="IPR009057">
    <property type="entry name" value="Homeodomain-like_sf"/>
</dbReference>
<dbReference type="SUPFAM" id="SSF46689">
    <property type="entry name" value="Homeodomain-like"/>
    <property type="match status" value="1"/>
</dbReference>
<proteinExistence type="predicted"/>
<keyword evidence="1" id="KW-0805">Transcription regulation</keyword>
<gene>
    <name evidence="6" type="ORF">ACFPIJ_63090</name>
</gene>
<feature type="domain" description="HTH tetR-type" evidence="5">
    <location>
        <begin position="5"/>
        <end position="65"/>
    </location>
</feature>
<dbReference type="SUPFAM" id="SSF48498">
    <property type="entry name" value="Tetracyclin repressor-like, C-terminal domain"/>
    <property type="match status" value="1"/>
</dbReference>
<organism evidence="6 7">
    <name type="scientific">Dactylosporangium cerinum</name>
    <dbReference type="NCBI Taxonomy" id="1434730"/>
    <lineage>
        <taxon>Bacteria</taxon>
        <taxon>Bacillati</taxon>
        <taxon>Actinomycetota</taxon>
        <taxon>Actinomycetes</taxon>
        <taxon>Micromonosporales</taxon>
        <taxon>Micromonosporaceae</taxon>
        <taxon>Dactylosporangium</taxon>
    </lineage>
</organism>
<comment type="caution">
    <text evidence="6">The sequence shown here is derived from an EMBL/GenBank/DDBJ whole genome shotgun (WGS) entry which is preliminary data.</text>
</comment>
<evidence type="ECO:0000256" key="4">
    <source>
        <dbReference type="PROSITE-ProRule" id="PRU00335"/>
    </source>
</evidence>
<dbReference type="InterPro" id="IPR025996">
    <property type="entry name" value="MT1864/Rv1816-like_C"/>
</dbReference>
<keyword evidence="7" id="KW-1185">Reference proteome</keyword>
<evidence type="ECO:0000259" key="5">
    <source>
        <dbReference type="PROSITE" id="PS50977"/>
    </source>
</evidence>
<dbReference type="PANTHER" id="PTHR30055">
    <property type="entry name" value="HTH-TYPE TRANSCRIPTIONAL REGULATOR RUTR"/>
    <property type="match status" value="1"/>
</dbReference>
<name>A0ABV9WIA4_9ACTN</name>
<evidence type="ECO:0000313" key="7">
    <source>
        <dbReference type="Proteomes" id="UP001595912"/>
    </source>
</evidence>
<evidence type="ECO:0000256" key="1">
    <source>
        <dbReference type="ARBA" id="ARBA00023015"/>
    </source>
</evidence>
<dbReference type="Pfam" id="PF00440">
    <property type="entry name" value="TetR_N"/>
    <property type="match status" value="1"/>
</dbReference>